<gene>
    <name evidence="1" type="ORF">WDU93_02125</name>
</gene>
<comment type="caution">
    <text evidence="1">The sequence shown here is derived from an EMBL/GenBank/DDBJ whole genome shotgun (WGS) entry which is preliminary data.</text>
</comment>
<evidence type="ECO:0000313" key="1">
    <source>
        <dbReference type="EMBL" id="MEJ1090476.1"/>
    </source>
</evidence>
<sequence>MRLTSAADPALWIPVTESFGWKGRRHRKAAIRMLLTQGGAGAPARPGSRFAAWAASQAAPLAMRKADGRVLAWTWKAEPELVVAMATAQELTPQLRTARAMMPIEYDDTETFTTALGVGEKLSMPIPPDPKGLPFATYTWDTGTHLITLNAVCSDRERFGTLDGALDDLARSIRIADDLTSGESTVLRLPPA</sequence>
<accession>A0ABU8LIQ5</accession>
<name>A0ABU8LIQ5_9MICO</name>
<dbReference type="RefSeq" id="WP_337316868.1">
    <property type="nucleotide sequence ID" value="NZ_JBBDGN010000001.1"/>
</dbReference>
<evidence type="ECO:0000313" key="2">
    <source>
        <dbReference type="Proteomes" id="UP001366085"/>
    </source>
</evidence>
<organism evidence="1 2">
    <name type="scientific">Microbacterium istanbulense</name>
    <dbReference type="NCBI Taxonomy" id="3122049"/>
    <lineage>
        <taxon>Bacteria</taxon>
        <taxon>Bacillati</taxon>
        <taxon>Actinomycetota</taxon>
        <taxon>Actinomycetes</taxon>
        <taxon>Micrococcales</taxon>
        <taxon>Microbacteriaceae</taxon>
        <taxon>Microbacterium</taxon>
    </lineage>
</organism>
<protein>
    <submittedName>
        <fullName evidence="1">Uncharacterized protein</fullName>
    </submittedName>
</protein>
<keyword evidence="2" id="KW-1185">Reference proteome</keyword>
<dbReference type="EMBL" id="JBBDGN010000001">
    <property type="protein sequence ID" value="MEJ1090476.1"/>
    <property type="molecule type" value="Genomic_DNA"/>
</dbReference>
<dbReference type="Proteomes" id="UP001366085">
    <property type="component" value="Unassembled WGS sequence"/>
</dbReference>
<proteinExistence type="predicted"/>
<reference evidence="1 2" key="1">
    <citation type="submission" date="2024-02" db="EMBL/GenBank/DDBJ databases">
        <authorList>
            <person name="Saticioglu I.B."/>
        </authorList>
    </citation>
    <scope>NUCLEOTIDE SEQUENCE [LARGE SCALE GENOMIC DNA]</scope>
    <source>
        <strain evidence="1 2">Mu-43</strain>
    </source>
</reference>